<evidence type="ECO:0000259" key="7">
    <source>
        <dbReference type="Pfam" id="PF00892"/>
    </source>
</evidence>
<evidence type="ECO:0000256" key="6">
    <source>
        <dbReference type="SAM" id="Phobius"/>
    </source>
</evidence>
<dbReference type="InterPro" id="IPR037185">
    <property type="entry name" value="EmrE-like"/>
</dbReference>
<evidence type="ECO:0000256" key="3">
    <source>
        <dbReference type="ARBA" id="ARBA00022692"/>
    </source>
</evidence>
<keyword evidence="9" id="KW-1185">Reference proteome</keyword>
<dbReference type="PANTHER" id="PTHR32322">
    <property type="entry name" value="INNER MEMBRANE TRANSPORTER"/>
    <property type="match status" value="1"/>
</dbReference>
<dbReference type="GO" id="GO:0016020">
    <property type="term" value="C:membrane"/>
    <property type="evidence" value="ECO:0007669"/>
    <property type="project" value="UniProtKB-SubCell"/>
</dbReference>
<evidence type="ECO:0000256" key="2">
    <source>
        <dbReference type="ARBA" id="ARBA00007362"/>
    </source>
</evidence>
<protein>
    <submittedName>
        <fullName evidence="8">Drug/metabolite exporter YedA</fullName>
    </submittedName>
</protein>
<keyword evidence="5 6" id="KW-0472">Membrane</keyword>
<feature type="transmembrane region" description="Helical" evidence="6">
    <location>
        <begin position="236"/>
        <end position="254"/>
    </location>
</feature>
<proteinExistence type="inferred from homology"/>
<keyword evidence="4 6" id="KW-1133">Transmembrane helix</keyword>
<feature type="transmembrane region" description="Helical" evidence="6">
    <location>
        <begin position="49"/>
        <end position="69"/>
    </location>
</feature>
<accession>A0A4Y3PHI5</accession>
<evidence type="ECO:0000256" key="5">
    <source>
        <dbReference type="ARBA" id="ARBA00023136"/>
    </source>
</evidence>
<dbReference type="InterPro" id="IPR050638">
    <property type="entry name" value="AA-Vitamin_Transporters"/>
</dbReference>
<name>A0A4Y3PHI5_BREPA</name>
<dbReference type="Proteomes" id="UP000316882">
    <property type="component" value="Unassembled WGS sequence"/>
</dbReference>
<feature type="transmembrane region" description="Helical" evidence="6">
    <location>
        <begin position="20"/>
        <end position="43"/>
    </location>
</feature>
<feature type="transmembrane region" description="Helical" evidence="6">
    <location>
        <begin position="198"/>
        <end position="216"/>
    </location>
</feature>
<keyword evidence="3 6" id="KW-0812">Transmembrane</keyword>
<evidence type="ECO:0000313" key="8">
    <source>
        <dbReference type="EMBL" id="GEB30678.1"/>
    </source>
</evidence>
<feature type="transmembrane region" description="Helical" evidence="6">
    <location>
        <begin position="81"/>
        <end position="101"/>
    </location>
</feature>
<evidence type="ECO:0000256" key="1">
    <source>
        <dbReference type="ARBA" id="ARBA00004127"/>
    </source>
</evidence>
<feature type="transmembrane region" description="Helical" evidence="6">
    <location>
        <begin position="107"/>
        <end position="128"/>
    </location>
</feature>
<dbReference type="SUPFAM" id="SSF103481">
    <property type="entry name" value="Multidrug resistance efflux transporter EmrE"/>
    <property type="match status" value="2"/>
</dbReference>
<feature type="domain" description="EamA" evidence="7">
    <location>
        <begin position="21"/>
        <end position="153"/>
    </location>
</feature>
<dbReference type="EMBL" id="BJMH01000001">
    <property type="protein sequence ID" value="GEB30678.1"/>
    <property type="molecule type" value="Genomic_DNA"/>
</dbReference>
<comment type="similarity">
    <text evidence="2">Belongs to the EamA transporter family.</text>
</comment>
<sequence length="301" mass="31948">MMQGKKAMQIGESENSNITLVVIALLSVYIFWGGTYLGMKVAIETIPPFIMAGIRFFVAGTVLYVLARLKGEQHPSVAEWKGARIVGALLLLGGNGLVAWAEQKVPSAIASLLVATVPLWILAFNWLGGNKKRPALGVLAGVLLGFSGIAVLVLNTGGANSQSMDTIGMIALLIASVSWSIGSLYSRRAKLPASPLQSTAAQMMVGGALLIFVSFFLDDWTKLHLSELSVRSALALGYLIVFGSIISYTAYIWLLKNADPAWVSTYAFVNPIVAVFLGGFSQTSDSLPTPGPPLSLSLSRS</sequence>
<evidence type="ECO:0000256" key="4">
    <source>
        <dbReference type="ARBA" id="ARBA00022989"/>
    </source>
</evidence>
<evidence type="ECO:0000313" key="9">
    <source>
        <dbReference type="Proteomes" id="UP000316882"/>
    </source>
</evidence>
<feature type="transmembrane region" description="Helical" evidence="6">
    <location>
        <begin position="135"/>
        <end position="154"/>
    </location>
</feature>
<feature type="transmembrane region" description="Helical" evidence="6">
    <location>
        <begin position="261"/>
        <end position="280"/>
    </location>
</feature>
<dbReference type="InterPro" id="IPR000620">
    <property type="entry name" value="EamA_dom"/>
</dbReference>
<dbReference type="AlphaFoldDB" id="A0A4Y3PHI5"/>
<dbReference type="PANTHER" id="PTHR32322:SF2">
    <property type="entry name" value="EAMA DOMAIN-CONTAINING PROTEIN"/>
    <property type="match status" value="1"/>
</dbReference>
<feature type="domain" description="EamA" evidence="7">
    <location>
        <begin position="167"/>
        <end position="278"/>
    </location>
</feature>
<reference evidence="8 9" key="1">
    <citation type="submission" date="2019-06" db="EMBL/GenBank/DDBJ databases">
        <title>Whole genome shotgun sequence of Brevibacillus parabrevis NBRC 12334.</title>
        <authorList>
            <person name="Hosoyama A."/>
            <person name="Uohara A."/>
            <person name="Ohji S."/>
            <person name="Ichikawa N."/>
        </authorList>
    </citation>
    <scope>NUCLEOTIDE SEQUENCE [LARGE SCALE GENOMIC DNA]</scope>
    <source>
        <strain evidence="8 9">NBRC 12334</strain>
    </source>
</reference>
<dbReference type="RefSeq" id="WP_229049844.1">
    <property type="nucleotide sequence ID" value="NZ_BJMH01000001.1"/>
</dbReference>
<comment type="subcellular location">
    <subcellularLocation>
        <location evidence="1">Endomembrane system</location>
        <topology evidence="1">Multi-pass membrane protein</topology>
    </subcellularLocation>
</comment>
<organism evidence="8 9">
    <name type="scientific">Brevibacillus parabrevis</name>
    <dbReference type="NCBI Taxonomy" id="54914"/>
    <lineage>
        <taxon>Bacteria</taxon>
        <taxon>Bacillati</taxon>
        <taxon>Bacillota</taxon>
        <taxon>Bacilli</taxon>
        <taxon>Bacillales</taxon>
        <taxon>Paenibacillaceae</taxon>
        <taxon>Brevibacillus</taxon>
    </lineage>
</organism>
<comment type="caution">
    <text evidence="8">The sequence shown here is derived from an EMBL/GenBank/DDBJ whole genome shotgun (WGS) entry which is preliminary data.</text>
</comment>
<feature type="transmembrane region" description="Helical" evidence="6">
    <location>
        <begin position="166"/>
        <end position="186"/>
    </location>
</feature>
<dbReference type="Pfam" id="PF00892">
    <property type="entry name" value="EamA"/>
    <property type="match status" value="2"/>
</dbReference>
<gene>
    <name evidence="8" type="ORF">BPA01_02580</name>
</gene>